<dbReference type="SUPFAM" id="SSF53098">
    <property type="entry name" value="Ribonuclease H-like"/>
    <property type="match status" value="1"/>
</dbReference>
<dbReference type="OrthoDB" id="6504062at2759"/>
<dbReference type="InterPro" id="IPR012337">
    <property type="entry name" value="RNaseH-like_sf"/>
</dbReference>
<accession>A0A8X6NV00</accession>
<gene>
    <name evidence="2" type="ORF">NPIL_409591</name>
</gene>
<dbReference type="GO" id="GO:0046983">
    <property type="term" value="F:protein dimerization activity"/>
    <property type="evidence" value="ECO:0007669"/>
    <property type="project" value="InterPro"/>
</dbReference>
<dbReference type="Pfam" id="PF05699">
    <property type="entry name" value="Dimer_Tnp_hAT"/>
    <property type="match status" value="1"/>
</dbReference>
<evidence type="ECO:0000313" key="2">
    <source>
        <dbReference type="EMBL" id="GFT34520.1"/>
    </source>
</evidence>
<evidence type="ECO:0000259" key="1">
    <source>
        <dbReference type="Pfam" id="PF05699"/>
    </source>
</evidence>
<organism evidence="2 3">
    <name type="scientific">Nephila pilipes</name>
    <name type="common">Giant wood spider</name>
    <name type="synonym">Nephila maculata</name>
    <dbReference type="NCBI Taxonomy" id="299642"/>
    <lineage>
        <taxon>Eukaryota</taxon>
        <taxon>Metazoa</taxon>
        <taxon>Ecdysozoa</taxon>
        <taxon>Arthropoda</taxon>
        <taxon>Chelicerata</taxon>
        <taxon>Arachnida</taxon>
        <taxon>Araneae</taxon>
        <taxon>Araneomorphae</taxon>
        <taxon>Entelegynae</taxon>
        <taxon>Araneoidea</taxon>
        <taxon>Nephilidae</taxon>
        <taxon>Nephila</taxon>
    </lineage>
</organism>
<protein>
    <recommendedName>
        <fullName evidence="1">HAT C-terminal dimerisation domain-containing protein</fullName>
    </recommendedName>
</protein>
<reference evidence="2" key="1">
    <citation type="submission" date="2020-08" db="EMBL/GenBank/DDBJ databases">
        <title>Multicomponent nature underlies the extraordinary mechanical properties of spider dragline silk.</title>
        <authorList>
            <person name="Kono N."/>
            <person name="Nakamura H."/>
            <person name="Mori M."/>
            <person name="Yoshida Y."/>
            <person name="Ohtoshi R."/>
            <person name="Malay A.D."/>
            <person name="Moran D.A.P."/>
            <person name="Tomita M."/>
            <person name="Numata K."/>
            <person name="Arakawa K."/>
        </authorList>
    </citation>
    <scope>NUCLEOTIDE SEQUENCE</scope>
</reference>
<dbReference type="EMBL" id="BMAW01013527">
    <property type="protein sequence ID" value="GFT34520.1"/>
    <property type="molecule type" value="Genomic_DNA"/>
</dbReference>
<sequence>MVHDNWNVSRRSGLLDEFDTSSLHLQPELLVYFKSPVLILKDDPLKFDRDNYNHKNSHNIKVATKYLSVMVTSAPSERVFSITGGIVSKIRNRIIGKNINKLLFLQTVDKNIRPYEIKLY</sequence>
<dbReference type="Proteomes" id="UP000887013">
    <property type="component" value="Unassembled WGS sequence"/>
</dbReference>
<dbReference type="InterPro" id="IPR008906">
    <property type="entry name" value="HATC_C_dom"/>
</dbReference>
<keyword evidence="3" id="KW-1185">Reference proteome</keyword>
<proteinExistence type="predicted"/>
<name>A0A8X6NV00_NEPPI</name>
<comment type="caution">
    <text evidence="2">The sequence shown here is derived from an EMBL/GenBank/DDBJ whole genome shotgun (WGS) entry which is preliminary data.</text>
</comment>
<dbReference type="AlphaFoldDB" id="A0A8X6NV00"/>
<feature type="domain" description="HAT C-terminal dimerisation" evidence="1">
    <location>
        <begin position="29"/>
        <end position="106"/>
    </location>
</feature>
<evidence type="ECO:0000313" key="3">
    <source>
        <dbReference type="Proteomes" id="UP000887013"/>
    </source>
</evidence>